<organism evidence="11 12">
    <name type="scientific">Hanseniaspora osmophila</name>
    <dbReference type="NCBI Taxonomy" id="56408"/>
    <lineage>
        <taxon>Eukaryota</taxon>
        <taxon>Fungi</taxon>
        <taxon>Dikarya</taxon>
        <taxon>Ascomycota</taxon>
        <taxon>Saccharomycotina</taxon>
        <taxon>Saccharomycetes</taxon>
        <taxon>Saccharomycodales</taxon>
        <taxon>Saccharomycodaceae</taxon>
        <taxon>Hanseniaspora</taxon>
    </lineage>
</organism>
<dbReference type="InterPro" id="IPR013979">
    <property type="entry name" value="TIF_beta_prop-like"/>
</dbReference>
<keyword evidence="4" id="KW-0853">WD repeat</keyword>
<proteinExistence type="inferred from homology"/>
<reference evidence="12" key="1">
    <citation type="journal article" date="2016" name="Genome Announc.">
        <title>Genome sequences of three species of Hanseniaspora isolated from spontaneous wine fermentations.</title>
        <authorList>
            <person name="Sternes P.R."/>
            <person name="Lee D."/>
            <person name="Kutyna D.R."/>
            <person name="Borneman A.R."/>
        </authorList>
    </citation>
    <scope>NUCLEOTIDE SEQUENCE [LARGE SCALE GENOMIC DNA]</scope>
    <source>
        <strain evidence="12">AWRI3579</strain>
    </source>
</reference>
<dbReference type="STRING" id="56408.A0A1E5RFG9"/>
<dbReference type="InterPro" id="IPR011387">
    <property type="entry name" value="TIF2A"/>
</dbReference>
<evidence type="ECO:0000313" key="12">
    <source>
        <dbReference type="Proteomes" id="UP000095728"/>
    </source>
</evidence>
<dbReference type="Proteomes" id="UP000095728">
    <property type="component" value="Unassembled WGS sequence"/>
</dbReference>
<dbReference type="Gene3D" id="2.130.10.10">
    <property type="entry name" value="YVTN repeat-like/Quinoprotein amine dehydrogenase"/>
    <property type="match status" value="1"/>
</dbReference>
<comment type="function">
    <text evidence="8">Functions in the early steps of protein synthesis of a small number of specific mRNAs. Acts by directing the binding of methionyl-tRNAi to 40S ribosomal subunits. In contrast to the eIF-2 complex, it binds methionyl-tRNAi to 40S subunits in a codon-dependent manner, whereas the eIF-2 complex binds methionyl-tRNAi to 40S subunits in a GTP-dependent manner.</text>
</comment>
<evidence type="ECO:0000256" key="1">
    <source>
        <dbReference type="ARBA" id="ARBA00009573"/>
    </source>
</evidence>
<dbReference type="PIRSF" id="PIRSF017222">
    <property type="entry name" value="eIF2A"/>
    <property type="match status" value="1"/>
</dbReference>
<dbReference type="InterPro" id="IPR015943">
    <property type="entry name" value="WD40/YVTN_repeat-like_dom_sf"/>
</dbReference>
<feature type="compositionally biased region" description="Low complexity" evidence="9">
    <location>
        <begin position="558"/>
        <end position="567"/>
    </location>
</feature>
<accession>A0A1E5RFG9</accession>
<dbReference type="AlphaFoldDB" id="A0A1E5RFG9"/>
<feature type="compositionally biased region" description="Low complexity" evidence="9">
    <location>
        <begin position="538"/>
        <end position="547"/>
    </location>
</feature>
<evidence type="ECO:0000256" key="2">
    <source>
        <dbReference type="ARBA" id="ARBA00013819"/>
    </source>
</evidence>
<dbReference type="PANTHER" id="PTHR13227">
    <property type="entry name" value="EUKARYOTIC TRANSLATION INITIATION FACTOR 2A"/>
    <property type="match status" value="1"/>
</dbReference>
<evidence type="ECO:0000256" key="4">
    <source>
        <dbReference type="ARBA" id="ARBA00022574"/>
    </source>
</evidence>
<dbReference type="GO" id="GO:0003729">
    <property type="term" value="F:mRNA binding"/>
    <property type="evidence" value="ECO:0007669"/>
    <property type="project" value="TreeGrafter"/>
</dbReference>
<dbReference type="OrthoDB" id="2194683at2759"/>
<evidence type="ECO:0000256" key="6">
    <source>
        <dbReference type="ARBA" id="ARBA00022845"/>
    </source>
</evidence>
<keyword evidence="3 8" id="KW-0396">Initiation factor</keyword>
<keyword evidence="12" id="KW-1185">Reference proteome</keyword>
<dbReference type="GO" id="GO:0003743">
    <property type="term" value="F:translation initiation factor activity"/>
    <property type="evidence" value="ECO:0007669"/>
    <property type="project" value="UniProtKB-UniRule"/>
</dbReference>
<comment type="caution">
    <text evidence="11">The sequence shown here is derived from an EMBL/GenBank/DDBJ whole genome shotgun (WGS) entry which is preliminary data.</text>
</comment>
<name>A0A1E5RFG9_9ASCO</name>
<gene>
    <name evidence="11" type="ORF">AWRI3579_g2072</name>
</gene>
<evidence type="ECO:0000313" key="11">
    <source>
        <dbReference type="EMBL" id="OEJ85652.1"/>
    </source>
</evidence>
<comment type="similarity">
    <text evidence="1 8">Belongs to the WD repeat EIF2A family.</text>
</comment>
<keyword evidence="7 8" id="KW-0648">Protein biosynthesis</keyword>
<protein>
    <recommendedName>
        <fullName evidence="2 8">Eukaryotic translation initiation factor 2A</fullName>
        <shortName evidence="8">eIF-2A</shortName>
    </recommendedName>
</protein>
<feature type="domain" description="Translation initiation factor beta propellor-like" evidence="10">
    <location>
        <begin position="254"/>
        <end position="454"/>
    </location>
</feature>
<dbReference type="GO" id="GO:0000049">
    <property type="term" value="F:tRNA binding"/>
    <property type="evidence" value="ECO:0007669"/>
    <property type="project" value="UniProtKB-UniRule"/>
</dbReference>
<sequence>MASQFYAKTSETIGVFQGYPEFDATLNERFFTLDPPKSENAAENDPEHDEEVMFFSQNTRSTASVITADGSLMAVAFPKFIRIFTGESFNNLVVELPVEIATHDIRFSPSGNYLSTWESFNLDGKNPNHKNCKVYYTRDAATTKPLYEYTHKSQSNWSLQFSKTDAYCCKLLSTNELKIIKLDSDEKSKKTAGFDFSQAWSTIKFPYAISQYHISPSEQTPSIVTFIPEKQGKPACIAIWPFMENEVDTPIISKNFFKADSCQLKWNEQGNAVLGLTTTDFDKSNKSYYGENTLYMLSFTGANGKLGSKSIRVPLNKEGPVHDFTWAPNSKEFAVCYGFMPSTTTFFDLRGNIIHSLSPDSKNTIIYSPNNRYVLVAGFGNLKGLVDILDRNDDFKKLSEIDGSNTMTCKWSPGGEFIMMATTSPRLRVDNCIKIWSYSGKLVFVQEYEELLQADWRSSHAGKDPFFEKKETMKIQAHPSVTKYYLDHPSKAPNAKKAKPILIGSWKKKAANRTVVGGANIVNAKPIGATAGVPGTTKKPANSAKNNNNEKKTPPPSSSSSAGGNTSDVTPEQKKIRSLLKKLRAIKALKDKQDSGEKLEDTQVLKIESEPQVLRELKFLGWSEGDKA</sequence>
<dbReference type="GO" id="GO:0006417">
    <property type="term" value="P:regulation of translation"/>
    <property type="evidence" value="ECO:0007669"/>
    <property type="project" value="UniProtKB-KW"/>
</dbReference>
<evidence type="ECO:0000256" key="7">
    <source>
        <dbReference type="ARBA" id="ARBA00022917"/>
    </source>
</evidence>
<dbReference type="EMBL" id="LPNM01000007">
    <property type="protein sequence ID" value="OEJ85652.1"/>
    <property type="molecule type" value="Genomic_DNA"/>
</dbReference>
<dbReference type="FunCoup" id="A0A1E5RFG9">
    <property type="interactions" value="1222"/>
</dbReference>
<dbReference type="GO" id="GO:0022627">
    <property type="term" value="C:cytosolic small ribosomal subunit"/>
    <property type="evidence" value="ECO:0007669"/>
    <property type="project" value="TreeGrafter"/>
</dbReference>
<dbReference type="GO" id="GO:0043022">
    <property type="term" value="F:ribosome binding"/>
    <property type="evidence" value="ECO:0007669"/>
    <property type="project" value="UniProtKB-UniRule"/>
</dbReference>
<evidence type="ECO:0000256" key="8">
    <source>
        <dbReference type="PIRNR" id="PIRNR017222"/>
    </source>
</evidence>
<evidence type="ECO:0000256" key="3">
    <source>
        <dbReference type="ARBA" id="ARBA00022540"/>
    </source>
</evidence>
<dbReference type="SUPFAM" id="SSF82171">
    <property type="entry name" value="DPP6 N-terminal domain-like"/>
    <property type="match status" value="1"/>
</dbReference>
<feature type="region of interest" description="Disordered" evidence="9">
    <location>
        <begin position="526"/>
        <end position="576"/>
    </location>
</feature>
<dbReference type="InParanoid" id="A0A1E5RFG9"/>
<evidence type="ECO:0000259" key="10">
    <source>
        <dbReference type="Pfam" id="PF08662"/>
    </source>
</evidence>
<keyword evidence="6 8" id="KW-0810">Translation regulation</keyword>
<keyword evidence="5" id="KW-0677">Repeat</keyword>
<evidence type="ECO:0000256" key="5">
    <source>
        <dbReference type="ARBA" id="ARBA00022737"/>
    </source>
</evidence>
<dbReference type="Pfam" id="PF08662">
    <property type="entry name" value="eIF2A"/>
    <property type="match status" value="1"/>
</dbReference>
<evidence type="ECO:0000256" key="9">
    <source>
        <dbReference type="SAM" id="MobiDB-lite"/>
    </source>
</evidence>
<dbReference type="PANTHER" id="PTHR13227:SF0">
    <property type="entry name" value="EUKARYOTIC TRANSLATION INITIATION FACTOR 2A"/>
    <property type="match status" value="1"/>
</dbReference>